<dbReference type="OrthoDB" id="4036613at2759"/>
<feature type="compositionally biased region" description="Low complexity" evidence="1">
    <location>
        <begin position="217"/>
        <end position="228"/>
    </location>
</feature>
<feature type="region of interest" description="Disordered" evidence="1">
    <location>
        <begin position="193"/>
        <end position="340"/>
    </location>
</feature>
<gene>
    <name evidence="2" type="ORF">GRS66_003864</name>
</gene>
<evidence type="ECO:0000313" key="2">
    <source>
        <dbReference type="EMBL" id="QID81484.1"/>
    </source>
</evidence>
<dbReference type="Proteomes" id="UP000501346">
    <property type="component" value="Chromosome ScXIII"/>
</dbReference>
<feature type="compositionally biased region" description="Basic and acidic residues" evidence="1">
    <location>
        <begin position="235"/>
        <end position="244"/>
    </location>
</feature>
<dbReference type="AlphaFoldDB" id="A0A6C1DZ05"/>
<keyword evidence="3" id="KW-1185">Reference proteome</keyword>
<dbReference type="EMBL" id="CP048994">
    <property type="protein sequence ID" value="QID81484.1"/>
    <property type="molecule type" value="Genomic_DNA"/>
</dbReference>
<name>A0A6C1DZ05_SACPS</name>
<feature type="compositionally biased region" description="Polar residues" evidence="1">
    <location>
        <begin position="307"/>
        <end position="328"/>
    </location>
</feature>
<evidence type="ECO:0000256" key="1">
    <source>
        <dbReference type="SAM" id="MobiDB-lite"/>
    </source>
</evidence>
<organism evidence="2 3">
    <name type="scientific">Saccharomyces pastorianus</name>
    <name type="common">Lager yeast</name>
    <name type="synonym">Saccharomyces cerevisiae x Saccharomyces eubayanus</name>
    <dbReference type="NCBI Taxonomy" id="27292"/>
    <lineage>
        <taxon>Eukaryota</taxon>
        <taxon>Fungi</taxon>
        <taxon>Dikarya</taxon>
        <taxon>Ascomycota</taxon>
        <taxon>Saccharomycotina</taxon>
        <taxon>Saccharomycetes</taxon>
        <taxon>Saccharomycetales</taxon>
        <taxon>Saccharomycetaceae</taxon>
        <taxon>Saccharomyces</taxon>
    </lineage>
</organism>
<accession>A0A6C1DZ05</accession>
<sequence>MDENKIIDQLFSKEYTPQDDSEQAKNGDVSLYGLLDEVANGRRLMNCLFHSPMQMGNKLSTNKLDGKCRQIQRDWIDEEKTITMNSGALQLDGPVLFSWSHNVAPTSHQETINTTFKQGSPSRGSNKSKITTTSQLFDRASAEIDKCIKPNSKSWMVEERFERNEAHTADGKKPSTWANSDFKVDPLQKFVVKELPKEKKKSDGDKTKKNKSKRKSFFGFWGHSGSKSGSKKKSEKPIEAKNEIQDEVSQKSGLSPDDDTTFSDKNTIQSKQESMSDQQAEPKVHEPAVTNTGCSEHDDGDGFEQVPAQSSYHPSSEPSIASTPSLTLDSFIPLQPKKKI</sequence>
<evidence type="ECO:0000313" key="3">
    <source>
        <dbReference type="Proteomes" id="UP000501346"/>
    </source>
</evidence>
<protein>
    <recommendedName>
        <fullName evidence="4">YML037C-like protein</fullName>
    </recommendedName>
</protein>
<feature type="compositionally biased region" description="Polar residues" evidence="1">
    <location>
        <begin position="263"/>
        <end position="279"/>
    </location>
</feature>
<evidence type="ECO:0008006" key="4">
    <source>
        <dbReference type="Google" id="ProtNLM"/>
    </source>
</evidence>
<proteinExistence type="predicted"/>
<reference evidence="2 3" key="1">
    <citation type="journal article" date="2019" name="BMC Genomics">
        <title>Chromosome level assembly and comparative genome analysis confirm lager-brewing yeasts originated from a single hybridization.</title>
        <authorList>
            <person name="Salazar A.N."/>
            <person name="Gorter de Vries A.R."/>
            <person name="van den Broek M."/>
            <person name="Brouwers N."/>
            <person name="de la Torre Cortes P."/>
            <person name="Kuijpers N.G.A."/>
            <person name="Daran J.G."/>
            <person name="Abeel T."/>
        </authorList>
    </citation>
    <scope>NUCLEOTIDE SEQUENCE [LARGE SCALE GENOMIC DNA]</scope>
    <source>
        <strain evidence="2 3">CBS 1483</strain>
    </source>
</reference>
<feature type="compositionally biased region" description="Basic and acidic residues" evidence="1">
    <location>
        <begin position="193"/>
        <end position="207"/>
    </location>
</feature>